<feature type="signal peptide" evidence="1">
    <location>
        <begin position="1"/>
        <end position="28"/>
    </location>
</feature>
<dbReference type="EMBL" id="CP163444">
    <property type="protein sequence ID" value="XDQ76461.1"/>
    <property type="molecule type" value="Genomic_DNA"/>
</dbReference>
<name>A0AB39TE31_9ACTN</name>
<proteinExistence type="predicted"/>
<accession>A0AB39TE31</accession>
<keyword evidence="1" id="KW-0732">Signal</keyword>
<sequence>MRFKSSLVASAAALAAVVTPLLASPAAAASGTEQTVSTNWYYGRMVIGWRINPYRLDPIQITAEDRATDGYVIGIRLITNGEAGHKVWKMRTVPTGQTSASWSTYLEAGWIDNAYFEVCKIGASSGAIASCEASGVMNNPFDDSSM</sequence>
<evidence type="ECO:0000313" key="2">
    <source>
        <dbReference type="EMBL" id="XDQ76461.1"/>
    </source>
</evidence>
<evidence type="ECO:0008006" key="3">
    <source>
        <dbReference type="Google" id="ProtNLM"/>
    </source>
</evidence>
<organism evidence="2">
    <name type="scientific">Streptomyces sp. R44</name>
    <dbReference type="NCBI Taxonomy" id="3238633"/>
    <lineage>
        <taxon>Bacteria</taxon>
        <taxon>Bacillati</taxon>
        <taxon>Actinomycetota</taxon>
        <taxon>Actinomycetes</taxon>
        <taxon>Kitasatosporales</taxon>
        <taxon>Streptomycetaceae</taxon>
        <taxon>Streptomyces</taxon>
    </lineage>
</organism>
<feature type="chain" id="PRO_5044221240" description="Secreted protein" evidence="1">
    <location>
        <begin position="29"/>
        <end position="146"/>
    </location>
</feature>
<evidence type="ECO:0000256" key="1">
    <source>
        <dbReference type="SAM" id="SignalP"/>
    </source>
</evidence>
<protein>
    <recommendedName>
        <fullName evidence="3">Secreted protein</fullName>
    </recommendedName>
</protein>
<dbReference type="AlphaFoldDB" id="A0AB39TE31"/>
<dbReference type="RefSeq" id="WP_369149079.1">
    <property type="nucleotide sequence ID" value="NZ_CP163444.1"/>
</dbReference>
<reference evidence="2" key="1">
    <citation type="submission" date="2024-07" db="EMBL/GenBank/DDBJ databases">
        <authorList>
            <person name="Yu S.T."/>
        </authorList>
    </citation>
    <scope>NUCLEOTIDE SEQUENCE</scope>
    <source>
        <strain evidence="2">R44</strain>
    </source>
</reference>
<gene>
    <name evidence="2" type="ORF">AB5J54_40750</name>
</gene>